<protein>
    <submittedName>
        <fullName evidence="1">Uncharacterized protein</fullName>
    </submittedName>
</protein>
<accession>A0A8K0KB41</accession>
<reference evidence="1" key="1">
    <citation type="submission" date="2013-04" db="EMBL/GenBank/DDBJ databases">
        <authorList>
            <person name="Qu J."/>
            <person name="Murali S.C."/>
            <person name="Bandaranaike D."/>
            <person name="Bellair M."/>
            <person name="Blankenburg K."/>
            <person name="Chao H."/>
            <person name="Dinh H."/>
            <person name="Doddapaneni H."/>
            <person name="Downs B."/>
            <person name="Dugan-Rocha S."/>
            <person name="Elkadiri S."/>
            <person name="Gnanaolivu R.D."/>
            <person name="Hernandez B."/>
            <person name="Javaid M."/>
            <person name="Jayaseelan J.C."/>
            <person name="Lee S."/>
            <person name="Li M."/>
            <person name="Ming W."/>
            <person name="Munidasa M."/>
            <person name="Muniz J."/>
            <person name="Nguyen L."/>
            <person name="Ongeri F."/>
            <person name="Osuji N."/>
            <person name="Pu L.-L."/>
            <person name="Puazo M."/>
            <person name="Qu C."/>
            <person name="Quiroz J."/>
            <person name="Raj R."/>
            <person name="Weissenberger G."/>
            <person name="Xin Y."/>
            <person name="Zou X."/>
            <person name="Han Y."/>
            <person name="Richards S."/>
            <person name="Worley K."/>
            <person name="Muzny D."/>
            <person name="Gibbs R."/>
        </authorList>
    </citation>
    <scope>NUCLEOTIDE SEQUENCE</scope>
    <source>
        <strain evidence="1">Sampled in the wild</strain>
    </source>
</reference>
<reference evidence="1" key="2">
    <citation type="submission" date="2017-10" db="EMBL/GenBank/DDBJ databases">
        <title>Ladona fulva Genome sequencing and assembly.</title>
        <authorList>
            <person name="Murali S."/>
            <person name="Richards S."/>
            <person name="Bandaranaike D."/>
            <person name="Bellair M."/>
            <person name="Blankenburg K."/>
            <person name="Chao H."/>
            <person name="Dinh H."/>
            <person name="Doddapaneni H."/>
            <person name="Dugan-Rocha S."/>
            <person name="Elkadiri S."/>
            <person name="Gnanaolivu R."/>
            <person name="Hernandez B."/>
            <person name="Skinner E."/>
            <person name="Javaid M."/>
            <person name="Lee S."/>
            <person name="Li M."/>
            <person name="Ming W."/>
            <person name="Munidasa M."/>
            <person name="Muniz J."/>
            <person name="Nguyen L."/>
            <person name="Hughes D."/>
            <person name="Osuji N."/>
            <person name="Pu L.-L."/>
            <person name="Puazo M."/>
            <person name="Qu C."/>
            <person name="Quiroz J."/>
            <person name="Raj R."/>
            <person name="Weissenberger G."/>
            <person name="Xin Y."/>
            <person name="Zou X."/>
            <person name="Han Y."/>
            <person name="Worley K."/>
            <person name="Muzny D."/>
            <person name="Gibbs R."/>
        </authorList>
    </citation>
    <scope>NUCLEOTIDE SEQUENCE</scope>
    <source>
        <strain evidence="1">Sampled in the wild</strain>
    </source>
</reference>
<dbReference type="EMBL" id="KZ308534">
    <property type="protein sequence ID" value="KAG8231128.1"/>
    <property type="molecule type" value="Genomic_DNA"/>
</dbReference>
<organism evidence="1 2">
    <name type="scientific">Ladona fulva</name>
    <name type="common">Scarce chaser dragonfly</name>
    <name type="synonym">Libellula fulva</name>
    <dbReference type="NCBI Taxonomy" id="123851"/>
    <lineage>
        <taxon>Eukaryota</taxon>
        <taxon>Metazoa</taxon>
        <taxon>Ecdysozoa</taxon>
        <taxon>Arthropoda</taxon>
        <taxon>Hexapoda</taxon>
        <taxon>Insecta</taxon>
        <taxon>Pterygota</taxon>
        <taxon>Palaeoptera</taxon>
        <taxon>Odonata</taxon>
        <taxon>Epiprocta</taxon>
        <taxon>Anisoptera</taxon>
        <taxon>Libelluloidea</taxon>
        <taxon>Libellulidae</taxon>
        <taxon>Ladona</taxon>
    </lineage>
</organism>
<sequence>MVGGLLSGACHRWDIMYVLELMEFCIKEEIRPNEKLISHLKQFRSKINKAVQISEIHPNQKLKFTKKAYNIYKMRLTSWLKEIDLSEADPQHPWEQFRRHYKGKERNLDVK</sequence>
<keyword evidence="2" id="KW-1185">Reference proteome</keyword>
<comment type="caution">
    <text evidence="1">The sequence shown here is derived from an EMBL/GenBank/DDBJ whole genome shotgun (WGS) entry which is preliminary data.</text>
</comment>
<evidence type="ECO:0000313" key="1">
    <source>
        <dbReference type="EMBL" id="KAG8231128.1"/>
    </source>
</evidence>
<name>A0A8K0KB41_LADFU</name>
<proteinExistence type="predicted"/>
<dbReference type="OrthoDB" id="185373at2759"/>
<dbReference type="Proteomes" id="UP000792457">
    <property type="component" value="Unassembled WGS sequence"/>
</dbReference>
<evidence type="ECO:0000313" key="2">
    <source>
        <dbReference type="Proteomes" id="UP000792457"/>
    </source>
</evidence>
<dbReference type="AlphaFoldDB" id="A0A8K0KB41"/>
<gene>
    <name evidence="1" type="ORF">J437_LFUL010454</name>
</gene>